<name>A0A9P7E5K2_9AGAM</name>
<dbReference type="Proteomes" id="UP000807769">
    <property type="component" value="Unassembled WGS sequence"/>
</dbReference>
<reference evidence="2" key="1">
    <citation type="journal article" date="2020" name="New Phytol.">
        <title>Comparative genomics reveals dynamic genome evolution in host specialist ectomycorrhizal fungi.</title>
        <authorList>
            <person name="Lofgren L.A."/>
            <person name="Nguyen N.H."/>
            <person name="Vilgalys R."/>
            <person name="Ruytinx J."/>
            <person name="Liao H.L."/>
            <person name="Branco S."/>
            <person name="Kuo A."/>
            <person name="LaButti K."/>
            <person name="Lipzen A."/>
            <person name="Andreopoulos W."/>
            <person name="Pangilinan J."/>
            <person name="Riley R."/>
            <person name="Hundley H."/>
            <person name="Na H."/>
            <person name="Barry K."/>
            <person name="Grigoriev I.V."/>
            <person name="Stajich J.E."/>
            <person name="Kennedy P.G."/>
        </authorList>
    </citation>
    <scope>NUCLEOTIDE SEQUENCE</scope>
    <source>
        <strain evidence="2">MN1</strain>
    </source>
</reference>
<dbReference type="AlphaFoldDB" id="A0A9P7E5K2"/>
<dbReference type="RefSeq" id="XP_041190186.1">
    <property type="nucleotide sequence ID" value="XM_041336344.1"/>
</dbReference>
<feature type="region of interest" description="Disordered" evidence="1">
    <location>
        <begin position="38"/>
        <end position="68"/>
    </location>
</feature>
<organism evidence="2 3">
    <name type="scientific">Suillus subaureus</name>
    <dbReference type="NCBI Taxonomy" id="48587"/>
    <lineage>
        <taxon>Eukaryota</taxon>
        <taxon>Fungi</taxon>
        <taxon>Dikarya</taxon>
        <taxon>Basidiomycota</taxon>
        <taxon>Agaricomycotina</taxon>
        <taxon>Agaricomycetes</taxon>
        <taxon>Agaricomycetidae</taxon>
        <taxon>Boletales</taxon>
        <taxon>Suillineae</taxon>
        <taxon>Suillaceae</taxon>
        <taxon>Suillus</taxon>
    </lineage>
</organism>
<sequence length="92" mass="9963">LSGATPCYQIITDFVSTPSPHIGSYIISRVPLTKNPQLKKESAHQPYITSPLTPPQAPSPSSLTHTNPQSVPLVHVSLRGRARGVWLLCPLL</sequence>
<evidence type="ECO:0000313" key="2">
    <source>
        <dbReference type="EMBL" id="KAG1811765.1"/>
    </source>
</evidence>
<gene>
    <name evidence="2" type="ORF">BJ212DRAFT_1372933</name>
</gene>
<feature type="compositionally biased region" description="Polar residues" evidence="1">
    <location>
        <begin position="59"/>
        <end position="68"/>
    </location>
</feature>
<evidence type="ECO:0000256" key="1">
    <source>
        <dbReference type="SAM" id="MobiDB-lite"/>
    </source>
</evidence>
<dbReference type="GeneID" id="64630361"/>
<dbReference type="EMBL" id="JABBWG010000028">
    <property type="protein sequence ID" value="KAG1811765.1"/>
    <property type="molecule type" value="Genomic_DNA"/>
</dbReference>
<protein>
    <submittedName>
        <fullName evidence="2">Uncharacterized protein</fullName>
    </submittedName>
</protein>
<proteinExistence type="predicted"/>
<keyword evidence="3" id="KW-1185">Reference proteome</keyword>
<accession>A0A9P7E5K2</accession>
<evidence type="ECO:0000313" key="3">
    <source>
        <dbReference type="Proteomes" id="UP000807769"/>
    </source>
</evidence>
<feature type="non-terminal residue" evidence="2">
    <location>
        <position position="1"/>
    </location>
</feature>
<comment type="caution">
    <text evidence="2">The sequence shown here is derived from an EMBL/GenBank/DDBJ whole genome shotgun (WGS) entry which is preliminary data.</text>
</comment>